<dbReference type="PIRSF" id="PIRSF004749">
    <property type="entry name" value="Pep_def"/>
    <property type="match status" value="1"/>
</dbReference>
<evidence type="ECO:0000256" key="4">
    <source>
        <dbReference type="ARBA" id="ARBA00022917"/>
    </source>
</evidence>
<dbReference type="PATRIC" id="fig|1653479.3.peg.4337"/>
<evidence type="ECO:0000313" key="7">
    <source>
        <dbReference type="EMBL" id="AMY25559.1"/>
    </source>
</evidence>
<evidence type="ECO:0000256" key="3">
    <source>
        <dbReference type="ARBA" id="ARBA00022801"/>
    </source>
</evidence>
<dbReference type="EC" id="3.5.1.88" evidence="6"/>
<dbReference type="FunFam" id="3.90.45.10:FF:000003">
    <property type="entry name" value="Peptide deformylase"/>
    <property type="match status" value="1"/>
</dbReference>
<evidence type="ECO:0000256" key="6">
    <source>
        <dbReference type="HAMAP-Rule" id="MF_00163"/>
    </source>
</evidence>
<dbReference type="KEGG" id="rhs:A3Q41_04283"/>
<keyword evidence="3 6" id="KW-0378">Hydrolase</keyword>
<dbReference type="PANTHER" id="PTHR10458:SF2">
    <property type="entry name" value="PEPTIDE DEFORMYLASE, MITOCHONDRIAL"/>
    <property type="match status" value="1"/>
</dbReference>
<keyword evidence="2 6" id="KW-0479">Metal-binding</keyword>
<dbReference type="HAMAP" id="MF_00163">
    <property type="entry name" value="Pep_deformylase"/>
    <property type="match status" value="1"/>
</dbReference>
<dbReference type="OrthoDB" id="9804313at2"/>
<name>A0A143QRJ8_RHOFA</name>
<evidence type="ECO:0000256" key="5">
    <source>
        <dbReference type="ARBA" id="ARBA00023004"/>
    </source>
</evidence>
<dbReference type="CDD" id="cd00487">
    <property type="entry name" value="Pep_deformylase"/>
    <property type="match status" value="1"/>
</dbReference>
<dbReference type="RefSeq" id="WP_082832205.1">
    <property type="nucleotide sequence ID" value="NZ_CP015220.1"/>
</dbReference>
<reference evidence="7 8" key="1">
    <citation type="journal article" date="2016" name="Genome Announc.">
        <title>Complete Genome and Plasmid Sequences for Rhodococcus fascians D188 and Draft Sequences for Rhodococcus Isolates PBTS 1 and PBTS 2.</title>
        <authorList>
            <person name="Stamler R.A."/>
            <person name="Vereecke D."/>
            <person name="Zhang Y."/>
            <person name="Schilkey F."/>
            <person name="Devitt N."/>
            <person name="Randall J.J."/>
        </authorList>
    </citation>
    <scope>NUCLEOTIDE SEQUENCE [LARGE SCALE GENOMIC DNA]</scope>
    <source>
        <strain evidence="7 8">PBTS2</strain>
    </source>
</reference>
<proteinExistence type="inferred from homology"/>
<dbReference type="SUPFAM" id="SSF56420">
    <property type="entry name" value="Peptide deformylase"/>
    <property type="match status" value="1"/>
</dbReference>
<dbReference type="EMBL" id="CP015220">
    <property type="protein sequence ID" value="AMY25559.1"/>
    <property type="molecule type" value="Genomic_DNA"/>
</dbReference>
<feature type="binding site" evidence="6">
    <location>
        <position position="178"/>
    </location>
    <ligand>
        <name>Fe cation</name>
        <dbReference type="ChEBI" id="CHEBI:24875"/>
    </ligand>
</feature>
<keyword evidence="8" id="KW-1185">Reference proteome</keyword>
<evidence type="ECO:0000256" key="1">
    <source>
        <dbReference type="ARBA" id="ARBA00010759"/>
    </source>
</evidence>
<comment type="catalytic activity">
    <reaction evidence="6">
        <text>N-terminal N-formyl-L-methionyl-[peptide] + H2O = N-terminal L-methionyl-[peptide] + formate</text>
        <dbReference type="Rhea" id="RHEA:24420"/>
        <dbReference type="Rhea" id="RHEA-COMP:10639"/>
        <dbReference type="Rhea" id="RHEA-COMP:10640"/>
        <dbReference type="ChEBI" id="CHEBI:15377"/>
        <dbReference type="ChEBI" id="CHEBI:15740"/>
        <dbReference type="ChEBI" id="CHEBI:49298"/>
        <dbReference type="ChEBI" id="CHEBI:64731"/>
        <dbReference type="EC" id="3.5.1.88"/>
    </reaction>
</comment>
<evidence type="ECO:0000256" key="2">
    <source>
        <dbReference type="ARBA" id="ARBA00022723"/>
    </source>
</evidence>
<feature type="active site" evidence="6">
    <location>
        <position position="175"/>
    </location>
</feature>
<feature type="binding site" evidence="6">
    <location>
        <position position="174"/>
    </location>
    <ligand>
        <name>Fe cation</name>
        <dbReference type="ChEBI" id="CHEBI:24875"/>
    </ligand>
</feature>
<dbReference type="PANTHER" id="PTHR10458">
    <property type="entry name" value="PEPTIDE DEFORMYLASE"/>
    <property type="match status" value="1"/>
</dbReference>
<organism evidence="7 8">
    <name type="scientific">Rhodococcoides fascians</name>
    <name type="common">Rhodococcus fascians</name>
    <dbReference type="NCBI Taxonomy" id="1828"/>
    <lineage>
        <taxon>Bacteria</taxon>
        <taxon>Bacillati</taxon>
        <taxon>Actinomycetota</taxon>
        <taxon>Actinomycetes</taxon>
        <taxon>Mycobacteriales</taxon>
        <taxon>Nocardiaceae</taxon>
        <taxon>Rhodococcoides</taxon>
    </lineage>
</organism>
<keyword evidence="5 6" id="KW-0408">Iron</keyword>
<accession>A0A143QRJ8</accession>
<dbReference type="PRINTS" id="PR01576">
    <property type="entry name" value="PDEFORMYLASE"/>
</dbReference>
<protein>
    <recommendedName>
        <fullName evidence="6">Peptide deformylase</fullName>
        <shortName evidence="6">PDF</shortName>
        <ecNumber evidence="6">3.5.1.88</ecNumber>
    </recommendedName>
    <alternativeName>
        <fullName evidence="6">Polypeptide deformylase</fullName>
    </alternativeName>
</protein>
<reference evidence="8" key="2">
    <citation type="submission" date="2016-04" db="EMBL/GenBank/DDBJ databases">
        <title>Complete Genome and Plasmid Sequences for Rhodococcus fascians D188 and Draft Sequences for Rhodococcus spp. Isolates PBTS 1 and PBTS 2.</title>
        <authorList>
            <person name="Stamer R."/>
            <person name="Vereecke D."/>
            <person name="Zhang Y."/>
            <person name="Schilkey F."/>
            <person name="Devitt N."/>
            <person name="Randall J."/>
        </authorList>
    </citation>
    <scope>NUCLEOTIDE SEQUENCE [LARGE SCALE GENOMIC DNA]</scope>
    <source>
        <strain evidence="8">PBTS2</strain>
    </source>
</reference>
<gene>
    <name evidence="7" type="primary">def_2</name>
    <name evidence="6" type="synonym">def</name>
    <name evidence="7" type="ORF">A3Q41_04283</name>
</gene>
<dbReference type="NCBIfam" id="NF001159">
    <property type="entry name" value="PRK00150.1-3"/>
    <property type="match status" value="1"/>
</dbReference>
<dbReference type="InterPro" id="IPR036821">
    <property type="entry name" value="Peptide_deformylase_sf"/>
</dbReference>
<comment type="cofactor">
    <cofactor evidence="6">
        <name>Fe(2+)</name>
        <dbReference type="ChEBI" id="CHEBI:29033"/>
    </cofactor>
    <text evidence="6">Binds 1 Fe(2+) ion.</text>
</comment>
<dbReference type="Proteomes" id="UP000076038">
    <property type="component" value="Chromosome"/>
</dbReference>
<evidence type="ECO:0000313" key="8">
    <source>
        <dbReference type="Proteomes" id="UP000076038"/>
    </source>
</evidence>
<dbReference type="GO" id="GO:0042586">
    <property type="term" value="F:peptide deformylase activity"/>
    <property type="evidence" value="ECO:0007669"/>
    <property type="project" value="UniProtKB-UniRule"/>
</dbReference>
<dbReference type="InterPro" id="IPR023635">
    <property type="entry name" value="Peptide_deformylase"/>
</dbReference>
<dbReference type="GO" id="GO:0006412">
    <property type="term" value="P:translation"/>
    <property type="evidence" value="ECO:0007669"/>
    <property type="project" value="UniProtKB-UniRule"/>
</dbReference>
<dbReference type="GO" id="GO:0046872">
    <property type="term" value="F:metal ion binding"/>
    <property type="evidence" value="ECO:0007669"/>
    <property type="project" value="UniProtKB-KW"/>
</dbReference>
<sequence length="230" mass="25203">MSEGHRVVVTEEEVVDAVHERLSEARGGVVPIVAAGHPVLRSPALRYTGQLERDVLTELIEVMRATMHDAPGVGLAAPQIGIPLQIAVIEDLFEVAEGVARVRERTPLPFRALINPRYTPVGRRTASFYEGCLSVPGYQAVVTRAAEVRLVCTDETGREIDEVVRGWPARIVAHESDHLAGTLYIDRAHTRSLTTTEQYSARWSDPGPERAARVLGFGADAPFEPPDGRR</sequence>
<keyword evidence="4 6" id="KW-0648">Protein biosynthesis</keyword>
<dbReference type="AlphaFoldDB" id="A0A143QRJ8"/>
<comment type="function">
    <text evidence="6">Removes the formyl group from the N-terminal Met of newly synthesized proteins. Requires at least a dipeptide for an efficient rate of reaction. N-terminal L-methionine is a prerequisite for activity but the enzyme has broad specificity at other positions.</text>
</comment>
<feature type="binding site" evidence="6">
    <location>
        <position position="132"/>
    </location>
    <ligand>
        <name>Fe cation</name>
        <dbReference type="ChEBI" id="CHEBI:24875"/>
    </ligand>
</feature>
<comment type="similarity">
    <text evidence="1 6">Belongs to the polypeptide deformylase family.</text>
</comment>
<dbReference type="Gene3D" id="3.90.45.10">
    <property type="entry name" value="Peptide deformylase"/>
    <property type="match status" value="1"/>
</dbReference>
<dbReference type="Pfam" id="PF01327">
    <property type="entry name" value="Pep_deformylase"/>
    <property type="match status" value="1"/>
</dbReference>